<dbReference type="GO" id="GO:0005886">
    <property type="term" value="C:plasma membrane"/>
    <property type="evidence" value="ECO:0007669"/>
    <property type="project" value="UniProtKB-SubCell"/>
</dbReference>
<evidence type="ECO:0000313" key="8">
    <source>
        <dbReference type="EMBL" id="NYJ03392.1"/>
    </source>
</evidence>
<keyword evidence="3 6" id="KW-0812">Transmembrane</keyword>
<proteinExistence type="predicted"/>
<evidence type="ECO:0000256" key="3">
    <source>
        <dbReference type="ARBA" id="ARBA00022692"/>
    </source>
</evidence>
<keyword evidence="4 6" id="KW-1133">Transmembrane helix</keyword>
<dbReference type="InterPro" id="IPR007168">
    <property type="entry name" value="Phageshock_PspC_N"/>
</dbReference>
<feature type="domain" description="Phage shock protein PspC N-terminal" evidence="7">
    <location>
        <begin position="19"/>
        <end position="77"/>
    </location>
</feature>
<organism evidence="8 9">
    <name type="scientific">Nocardioides thalensis</name>
    <dbReference type="NCBI Taxonomy" id="1914755"/>
    <lineage>
        <taxon>Bacteria</taxon>
        <taxon>Bacillati</taxon>
        <taxon>Actinomycetota</taxon>
        <taxon>Actinomycetes</taxon>
        <taxon>Propionibacteriales</taxon>
        <taxon>Nocardioidaceae</taxon>
        <taxon>Nocardioides</taxon>
    </lineage>
</organism>
<feature type="transmembrane region" description="Helical" evidence="6">
    <location>
        <begin position="47"/>
        <end position="73"/>
    </location>
</feature>
<evidence type="ECO:0000259" key="7">
    <source>
        <dbReference type="Pfam" id="PF04024"/>
    </source>
</evidence>
<accession>A0A853C9R4</accession>
<keyword evidence="9" id="KW-1185">Reference proteome</keyword>
<dbReference type="RefSeq" id="WP_179669696.1">
    <property type="nucleotide sequence ID" value="NZ_JACCFP010000001.1"/>
</dbReference>
<dbReference type="InterPro" id="IPR052027">
    <property type="entry name" value="PspC"/>
</dbReference>
<reference evidence="8 9" key="1">
    <citation type="submission" date="2020-07" db="EMBL/GenBank/DDBJ databases">
        <title>Sequencing the genomes of 1000 actinobacteria strains.</title>
        <authorList>
            <person name="Klenk H.-P."/>
        </authorList>
    </citation>
    <scope>NUCLEOTIDE SEQUENCE [LARGE SCALE GENOMIC DNA]</scope>
    <source>
        <strain evidence="8 9">DSM 103833</strain>
    </source>
</reference>
<evidence type="ECO:0000313" key="9">
    <source>
        <dbReference type="Proteomes" id="UP000530424"/>
    </source>
</evidence>
<sequence length="77" mass="8254">MSNYQPYQPSTYSGGGRGKRLVRRTDDKMIAGVCSGLAAYTGLDANLIRIVLVLAVVFGFGTGIVLYALGWLLMPKA</sequence>
<keyword evidence="2" id="KW-1003">Cell membrane</keyword>
<gene>
    <name evidence="8" type="ORF">HNR19_004090</name>
</gene>
<evidence type="ECO:0000256" key="2">
    <source>
        <dbReference type="ARBA" id="ARBA00022475"/>
    </source>
</evidence>
<evidence type="ECO:0000256" key="6">
    <source>
        <dbReference type="SAM" id="Phobius"/>
    </source>
</evidence>
<dbReference type="PANTHER" id="PTHR33885:SF3">
    <property type="entry name" value="PHAGE SHOCK PROTEIN C"/>
    <property type="match status" value="1"/>
</dbReference>
<dbReference type="Proteomes" id="UP000530424">
    <property type="component" value="Unassembled WGS sequence"/>
</dbReference>
<dbReference type="AlphaFoldDB" id="A0A853C9R4"/>
<evidence type="ECO:0000256" key="4">
    <source>
        <dbReference type="ARBA" id="ARBA00022989"/>
    </source>
</evidence>
<dbReference type="Pfam" id="PF04024">
    <property type="entry name" value="PspC"/>
    <property type="match status" value="1"/>
</dbReference>
<protein>
    <submittedName>
        <fullName evidence="8">Phage shock protein PspC (Stress-responsive transcriptional regulator)</fullName>
    </submittedName>
</protein>
<dbReference type="PANTHER" id="PTHR33885">
    <property type="entry name" value="PHAGE SHOCK PROTEIN C"/>
    <property type="match status" value="1"/>
</dbReference>
<dbReference type="EMBL" id="JACCFP010000001">
    <property type="protein sequence ID" value="NYJ03392.1"/>
    <property type="molecule type" value="Genomic_DNA"/>
</dbReference>
<name>A0A853C9R4_9ACTN</name>
<comment type="subcellular location">
    <subcellularLocation>
        <location evidence="1">Cell membrane</location>
        <topology evidence="1">Single-pass membrane protein</topology>
    </subcellularLocation>
</comment>
<keyword evidence="5 6" id="KW-0472">Membrane</keyword>
<evidence type="ECO:0000256" key="5">
    <source>
        <dbReference type="ARBA" id="ARBA00023136"/>
    </source>
</evidence>
<comment type="caution">
    <text evidence="8">The sequence shown here is derived from an EMBL/GenBank/DDBJ whole genome shotgun (WGS) entry which is preliminary data.</text>
</comment>
<evidence type="ECO:0000256" key="1">
    <source>
        <dbReference type="ARBA" id="ARBA00004162"/>
    </source>
</evidence>